<evidence type="ECO:0000313" key="2">
    <source>
        <dbReference type="Proteomes" id="UP000002058"/>
    </source>
</evidence>
<organism evidence="1 2">
    <name type="scientific">Uncinocarpus reesii (strain UAMH 1704)</name>
    <dbReference type="NCBI Taxonomy" id="336963"/>
    <lineage>
        <taxon>Eukaryota</taxon>
        <taxon>Fungi</taxon>
        <taxon>Dikarya</taxon>
        <taxon>Ascomycota</taxon>
        <taxon>Pezizomycotina</taxon>
        <taxon>Eurotiomycetes</taxon>
        <taxon>Eurotiomycetidae</taxon>
        <taxon>Onygenales</taxon>
        <taxon>Onygenaceae</taxon>
        <taxon>Uncinocarpus</taxon>
    </lineage>
</organism>
<dbReference type="Proteomes" id="UP000002058">
    <property type="component" value="Unassembled WGS sequence"/>
</dbReference>
<proteinExistence type="predicted"/>
<dbReference type="PANTHER" id="PTHR43591">
    <property type="entry name" value="METHYLTRANSFERASE"/>
    <property type="match status" value="1"/>
</dbReference>
<dbReference type="GeneID" id="8443499"/>
<protein>
    <recommendedName>
        <fullName evidence="3">Methyltransferase domain-containing protein</fullName>
    </recommendedName>
</protein>
<dbReference type="EMBL" id="CH476615">
    <property type="protein sequence ID" value="EEP78035.1"/>
    <property type="molecule type" value="Genomic_DNA"/>
</dbReference>
<dbReference type="HOGENOM" id="CLU_010595_9_6_1"/>
<dbReference type="AlphaFoldDB" id="C4JIM3"/>
<dbReference type="CDD" id="cd02440">
    <property type="entry name" value="AdoMet_MTases"/>
    <property type="match status" value="1"/>
</dbReference>
<evidence type="ECO:0008006" key="3">
    <source>
        <dbReference type="Google" id="ProtNLM"/>
    </source>
</evidence>
<reference evidence="2" key="1">
    <citation type="journal article" date="2009" name="Genome Res.">
        <title>Comparative genomic analyses of the human fungal pathogens Coccidioides and their relatives.</title>
        <authorList>
            <person name="Sharpton T.J."/>
            <person name="Stajich J.E."/>
            <person name="Rounsley S.D."/>
            <person name="Gardner M.J."/>
            <person name="Wortman J.R."/>
            <person name="Jordar V.S."/>
            <person name="Maiti R."/>
            <person name="Kodira C.D."/>
            <person name="Neafsey D.E."/>
            <person name="Zeng Q."/>
            <person name="Hung C.-Y."/>
            <person name="McMahan C."/>
            <person name="Muszewska A."/>
            <person name="Grynberg M."/>
            <person name="Mandel M.A."/>
            <person name="Kellner E.M."/>
            <person name="Barker B.M."/>
            <person name="Galgiani J.N."/>
            <person name="Orbach M.J."/>
            <person name="Kirkland T.N."/>
            <person name="Cole G.T."/>
            <person name="Henn M.R."/>
            <person name="Birren B.W."/>
            <person name="Taylor J.W."/>
        </authorList>
    </citation>
    <scope>NUCLEOTIDE SEQUENCE [LARGE SCALE GENOMIC DNA]</scope>
    <source>
        <strain evidence="2">UAMH 1704</strain>
    </source>
</reference>
<evidence type="ECO:0000313" key="1">
    <source>
        <dbReference type="EMBL" id="EEP78035.1"/>
    </source>
</evidence>
<dbReference type="Gene3D" id="3.40.50.150">
    <property type="entry name" value="Vaccinia Virus protein VP39"/>
    <property type="match status" value="1"/>
</dbReference>
<dbReference type="KEGG" id="ure:UREG_02884"/>
<dbReference type="PANTHER" id="PTHR43591:SF50">
    <property type="entry name" value="METHYLTRANSFERASE DOMAIN-CONTAINING PROTEIN-RELATED"/>
    <property type="match status" value="1"/>
</dbReference>
<gene>
    <name evidence="1" type="ORF">UREG_02884</name>
</gene>
<dbReference type="SUPFAM" id="SSF53335">
    <property type="entry name" value="S-adenosyl-L-methionine-dependent methyltransferases"/>
    <property type="match status" value="1"/>
</dbReference>
<dbReference type="OrthoDB" id="417697at2759"/>
<dbReference type="RefSeq" id="XP_002543368.1">
    <property type="nucleotide sequence ID" value="XM_002543322.1"/>
</dbReference>
<name>C4JIM3_UNCRE</name>
<sequence length="219" mass="24831">MNEPEVYMFRRDEPESQRLNHQHALLAKFSHRELLHRSIDRSKIVNVADIATGTGIWLQDLSSLLKNVPGTGPRYYHGFDISPSQFPPDEENIKFTVHDTLKPFPKEHWARYDVVHVRLVFLAIKECDIMTALHNMTQLLKPGGYLHWDEFDGDSFFGTQNIPGSSVIADYARSVGLTMSVSQVIRDAAEKAGLQDISRESYSSSQPVGLTRRCEAMVS</sequence>
<dbReference type="Pfam" id="PF13489">
    <property type="entry name" value="Methyltransf_23"/>
    <property type="match status" value="1"/>
</dbReference>
<dbReference type="InterPro" id="IPR029063">
    <property type="entry name" value="SAM-dependent_MTases_sf"/>
</dbReference>
<dbReference type="VEuPathDB" id="FungiDB:UREG_02884"/>
<dbReference type="OMA" id="ISANFHW"/>
<dbReference type="eggNOG" id="ENOG502SNAB">
    <property type="taxonomic scope" value="Eukaryota"/>
</dbReference>
<accession>C4JIM3</accession>
<dbReference type="InParanoid" id="C4JIM3"/>
<keyword evidence="2" id="KW-1185">Reference proteome</keyword>